<dbReference type="PROSITE" id="PS00531">
    <property type="entry name" value="RNASE_T2_2"/>
    <property type="match status" value="1"/>
</dbReference>
<feature type="signal peptide" evidence="5">
    <location>
        <begin position="1"/>
        <end position="20"/>
    </location>
</feature>
<organism evidence="6 7">
    <name type="scientific">Fusarium fujikuroi</name>
    <name type="common">Bakanae and foot rot disease fungus</name>
    <name type="synonym">Gibberella fujikuroi</name>
    <dbReference type="NCBI Taxonomy" id="5127"/>
    <lineage>
        <taxon>Eukaryota</taxon>
        <taxon>Fungi</taxon>
        <taxon>Dikarya</taxon>
        <taxon>Ascomycota</taxon>
        <taxon>Pezizomycotina</taxon>
        <taxon>Sordariomycetes</taxon>
        <taxon>Hypocreomycetidae</taxon>
        <taxon>Hypocreales</taxon>
        <taxon>Nectriaceae</taxon>
        <taxon>Fusarium</taxon>
        <taxon>Fusarium fujikuroi species complex</taxon>
    </lineage>
</organism>
<dbReference type="GO" id="GO:0006401">
    <property type="term" value="P:RNA catabolic process"/>
    <property type="evidence" value="ECO:0007669"/>
    <property type="project" value="TreeGrafter"/>
</dbReference>
<dbReference type="GO" id="GO:0033897">
    <property type="term" value="F:ribonuclease T2 activity"/>
    <property type="evidence" value="ECO:0007669"/>
    <property type="project" value="UniProtKB-EC"/>
</dbReference>
<dbReference type="GO" id="GO:0003723">
    <property type="term" value="F:RNA binding"/>
    <property type="evidence" value="ECO:0007669"/>
    <property type="project" value="InterPro"/>
</dbReference>
<proteinExistence type="inferred from homology"/>
<dbReference type="EMBL" id="CABFJX010000427">
    <property type="protein sequence ID" value="VTT84411.1"/>
    <property type="molecule type" value="Genomic_DNA"/>
</dbReference>
<reference evidence="6" key="1">
    <citation type="submission" date="2019-05" db="EMBL/GenBank/DDBJ databases">
        <authorList>
            <person name="Piombo E."/>
        </authorList>
    </citation>
    <scope>NUCLEOTIDE SEQUENCE</scope>
    <source>
        <strain evidence="6">C2S</strain>
    </source>
</reference>
<comment type="similarity">
    <text evidence="1 4">Belongs to the RNase T2 family.</text>
</comment>
<evidence type="ECO:0000256" key="5">
    <source>
        <dbReference type="SAM" id="SignalP"/>
    </source>
</evidence>
<keyword evidence="5" id="KW-0732">Signal</keyword>
<evidence type="ECO:0000256" key="4">
    <source>
        <dbReference type="RuleBase" id="RU004328"/>
    </source>
</evidence>
<accession>A0A9Q9S2H1</accession>
<dbReference type="Gene3D" id="3.90.730.10">
    <property type="entry name" value="Ribonuclease T2-like"/>
    <property type="match status" value="1"/>
</dbReference>
<comment type="caution">
    <text evidence="6">The sequence shown here is derived from an EMBL/GenBank/DDBJ whole genome shotgun (WGS) entry which is preliminary data.</text>
</comment>
<feature type="chain" id="PRO_5040197398" description="ribonuclease T2" evidence="5">
    <location>
        <begin position="21"/>
        <end position="284"/>
    </location>
</feature>
<keyword evidence="3" id="KW-0540">Nuclease</keyword>
<evidence type="ECO:0000313" key="7">
    <source>
        <dbReference type="Proteomes" id="UP000760494"/>
    </source>
</evidence>
<evidence type="ECO:0000256" key="2">
    <source>
        <dbReference type="ARBA" id="ARBA00012571"/>
    </source>
</evidence>
<dbReference type="InterPro" id="IPR036430">
    <property type="entry name" value="RNase_T2-like_sf"/>
</dbReference>
<keyword evidence="3" id="KW-0255">Endonuclease</keyword>
<gene>
    <name evidence="6" type="ORF">C2S_13182</name>
</gene>
<dbReference type="InterPro" id="IPR001568">
    <property type="entry name" value="RNase_T2-like"/>
</dbReference>
<dbReference type="PANTHER" id="PTHR11240">
    <property type="entry name" value="RIBONUCLEASE T2"/>
    <property type="match status" value="1"/>
</dbReference>
<protein>
    <recommendedName>
        <fullName evidence="2">ribonuclease T2</fullName>
        <ecNumber evidence="2">4.6.1.19</ecNumber>
    </recommendedName>
</protein>
<dbReference type="Pfam" id="PF00445">
    <property type="entry name" value="Ribonuclease_T2"/>
    <property type="match status" value="1"/>
</dbReference>
<dbReference type="AlphaFoldDB" id="A0A9Q9S2H1"/>
<name>A0A9Q9S2H1_FUSFU</name>
<dbReference type="InterPro" id="IPR033130">
    <property type="entry name" value="RNase_T2_His_AS_2"/>
</dbReference>
<dbReference type="EC" id="4.6.1.19" evidence="2"/>
<keyword evidence="3" id="KW-0378">Hydrolase</keyword>
<sequence>MSSFQILSLITAATSVVALAGTPNFDAGSRRGSCYDDAAVEDTCCYSSPARVVQTQVWDTRPVTGPLGESLSPTPGLLVDSGQFTTTAPSLPTAIPTAHTQTSRRSFTMPALKIPLTIMSKLWESPGGDNDELWQDQWAKHGTCFSSLSPECFSHYEVSEEAAPYFQKAMSLHKRLPTYEWLRDDGIIPSYSMFYRLSDIQDTLEDHHGSRVSLRCAGQRIRTIGYHFNVTGTLQDGVFTDSGAFGDLGDCPELVLYEPKGETKKAIFNFETFHPHTAADVEDL</sequence>
<dbReference type="SUPFAM" id="SSF55895">
    <property type="entry name" value="Ribonuclease Rh-like"/>
    <property type="match status" value="1"/>
</dbReference>
<dbReference type="Proteomes" id="UP000760494">
    <property type="component" value="Unassembled WGS sequence"/>
</dbReference>
<evidence type="ECO:0000256" key="3">
    <source>
        <dbReference type="ARBA" id="ARBA00022759"/>
    </source>
</evidence>
<dbReference type="GO" id="GO:0005576">
    <property type="term" value="C:extracellular region"/>
    <property type="evidence" value="ECO:0007669"/>
    <property type="project" value="TreeGrafter"/>
</dbReference>
<evidence type="ECO:0000313" key="6">
    <source>
        <dbReference type="EMBL" id="VTT84411.1"/>
    </source>
</evidence>
<dbReference type="PANTHER" id="PTHR11240:SF22">
    <property type="entry name" value="RIBONUCLEASE T2"/>
    <property type="match status" value="1"/>
</dbReference>
<evidence type="ECO:0000256" key="1">
    <source>
        <dbReference type="ARBA" id="ARBA00007469"/>
    </source>
</evidence>